<dbReference type="EMBL" id="GL735559">
    <property type="protein sequence ID" value="EFX60803.1"/>
    <property type="molecule type" value="Genomic_DNA"/>
</dbReference>
<name>E9I5C8_DAPPU</name>
<proteinExistence type="predicted"/>
<dbReference type="AlphaFoldDB" id="E9I5C8"/>
<gene>
    <name evidence="1" type="ORF">DAPPUDRAFT_275367</name>
</gene>
<dbReference type="KEGG" id="dpx:DAPPUDRAFT_275367"/>
<reference evidence="1 2" key="1">
    <citation type="journal article" date="2011" name="Science">
        <title>The ecoresponsive genome of Daphnia pulex.</title>
        <authorList>
            <person name="Colbourne J.K."/>
            <person name="Pfrender M.E."/>
            <person name="Gilbert D."/>
            <person name="Thomas W.K."/>
            <person name="Tucker A."/>
            <person name="Oakley T.H."/>
            <person name="Tokishita S."/>
            <person name="Aerts A."/>
            <person name="Arnold G.J."/>
            <person name="Basu M.K."/>
            <person name="Bauer D.J."/>
            <person name="Caceres C.E."/>
            <person name="Carmel L."/>
            <person name="Casola C."/>
            <person name="Choi J.H."/>
            <person name="Detter J.C."/>
            <person name="Dong Q."/>
            <person name="Dusheyko S."/>
            <person name="Eads B.D."/>
            <person name="Frohlich T."/>
            <person name="Geiler-Samerotte K.A."/>
            <person name="Gerlach D."/>
            <person name="Hatcher P."/>
            <person name="Jogdeo S."/>
            <person name="Krijgsveld J."/>
            <person name="Kriventseva E.V."/>
            <person name="Kultz D."/>
            <person name="Laforsch C."/>
            <person name="Lindquist E."/>
            <person name="Lopez J."/>
            <person name="Manak J.R."/>
            <person name="Muller J."/>
            <person name="Pangilinan J."/>
            <person name="Patwardhan R.P."/>
            <person name="Pitluck S."/>
            <person name="Pritham E.J."/>
            <person name="Rechtsteiner A."/>
            <person name="Rho M."/>
            <person name="Rogozin I.B."/>
            <person name="Sakarya O."/>
            <person name="Salamov A."/>
            <person name="Schaack S."/>
            <person name="Shapiro H."/>
            <person name="Shiga Y."/>
            <person name="Skalitzky C."/>
            <person name="Smith Z."/>
            <person name="Souvorov A."/>
            <person name="Sung W."/>
            <person name="Tang Z."/>
            <person name="Tsuchiya D."/>
            <person name="Tu H."/>
            <person name="Vos H."/>
            <person name="Wang M."/>
            <person name="Wolf Y.I."/>
            <person name="Yamagata H."/>
            <person name="Yamada T."/>
            <person name="Ye Y."/>
            <person name="Shaw J.R."/>
            <person name="Andrews J."/>
            <person name="Crease T.J."/>
            <person name="Tang H."/>
            <person name="Lucas S.M."/>
            <person name="Robertson H.M."/>
            <person name="Bork P."/>
            <person name="Koonin E.V."/>
            <person name="Zdobnov E.M."/>
            <person name="Grigoriev I.V."/>
            <person name="Lynch M."/>
            <person name="Boore J.L."/>
        </authorList>
    </citation>
    <scope>NUCLEOTIDE SEQUENCE [LARGE SCALE GENOMIC DNA]</scope>
</reference>
<dbReference type="HOGENOM" id="CLU_2443080_0_0_1"/>
<organism evidence="1 2">
    <name type="scientific">Daphnia pulex</name>
    <name type="common">Water flea</name>
    <dbReference type="NCBI Taxonomy" id="6669"/>
    <lineage>
        <taxon>Eukaryota</taxon>
        <taxon>Metazoa</taxon>
        <taxon>Ecdysozoa</taxon>
        <taxon>Arthropoda</taxon>
        <taxon>Crustacea</taxon>
        <taxon>Branchiopoda</taxon>
        <taxon>Diplostraca</taxon>
        <taxon>Cladocera</taxon>
        <taxon>Anomopoda</taxon>
        <taxon>Daphniidae</taxon>
        <taxon>Daphnia</taxon>
    </lineage>
</organism>
<evidence type="ECO:0000313" key="1">
    <source>
        <dbReference type="EMBL" id="EFX60803.1"/>
    </source>
</evidence>
<keyword evidence="2" id="KW-1185">Reference proteome</keyword>
<dbReference type="Proteomes" id="UP000000305">
    <property type="component" value="Unassembled WGS sequence"/>
</dbReference>
<accession>E9I5C8</accession>
<sequence>MLADTRLEAVKNEILDNKYRELPEEVLALEDKPKFVFHGYQKRYPPKFIGPRPRDHRMKCPGSLCFECPALNPNHLIFPGNTNYIAGRKL</sequence>
<evidence type="ECO:0000313" key="2">
    <source>
        <dbReference type="Proteomes" id="UP000000305"/>
    </source>
</evidence>
<dbReference type="InParanoid" id="E9I5C8"/>
<protein>
    <submittedName>
        <fullName evidence="1">Uncharacterized protein</fullName>
    </submittedName>
</protein>